<evidence type="ECO:0000313" key="4">
    <source>
        <dbReference type="Proteomes" id="UP000289200"/>
    </source>
</evidence>
<dbReference type="RefSeq" id="WP_155481700.1">
    <property type="nucleotide sequence ID" value="NZ_UWOC01000161.1"/>
</dbReference>
<dbReference type="SUPFAM" id="SSF47413">
    <property type="entry name" value="lambda repressor-like DNA-binding domains"/>
    <property type="match status" value="1"/>
</dbReference>
<dbReference type="Pfam" id="PF01381">
    <property type="entry name" value="HTH_3"/>
    <property type="match status" value="1"/>
</dbReference>
<dbReference type="GO" id="GO:0003677">
    <property type="term" value="F:DNA binding"/>
    <property type="evidence" value="ECO:0007669"/>
    <property type="project" value="InterPro"/>
</dbReference>
<dbReference type="CDD" id="cd00093">
    <property type="entry name" value="HTH_XRE"/>
    <property type="match status" value="1"/>
</dbReference>
<dbReference type="EMBL" id="UWOC01000161">
    <property type="protein sequence ID" value="VCU10110.1"/>
    <property type="molecule type" value="Genomic_DNA"/>
</dbReference>
<evidence type="ECO:0000313" key="2">
    <source>
        <dbReference type="EMBL" id="MTW19454.1"/>
    </source>
</evidence>
<feature type="domain" description="HTH cro/C1-type" evidence="1">
    <location>
        <begin position="8"/>
        <end position="59"/>
    </location>
</feature>
<evidence type="ECO:0000313" key="3">
    <source>
        <dbReference type="EMBL" id="VCU10110.1"/>
    </source>
</evidence>
<dbReference type="Proteomes" id="UP000438991">
    <property type="component" value="Unassembled WGS sequence"/>
</dbReference>
<dbReference type="PROSITE" id="PS50943">
    <property type="entry name" value="HTH_CROC1"/>
    <property type="match status" value="1"/>
</dbReference>
<sequence>MRFADWFRQQEGLTQEALAQRLGVTQGRIAQIIAGEMPSMRLAARISEITEGKVMPNDFLRLPPTTERAAS</sequence>
<keyword evidence="4" id="KW-1185">Reference proteome</keyword>
<dbReference type="AlphaFoldDB" id="A0A447CXV2"/>
<evidence type="ECO:0000313" key="5">
    <source>
        <dbReference type="Proteomes" id="UP000438991"/>
    </source>
</evidence>
<comment type="caution">
    <text evidence="3">The sequence shown here is derived from an EMBL/GenBank/DDBJ whole genome shotgun (WGS) entry which is preliminary data.</text>
</comment>
<dbReference type="Gene3D" id="1.10.260.40">
    <property type="entry name" value="lambda repressor-like DNA-binding domains"/>
    <property type="match status" value="1"/>
</dbReference>
<evidence type="ECO:0000259" key="1">
    <source>
        <dbReference type="PROSITE" id="PS50943"/>
    </source>
</evidence>
<dbReference type="InterPro" id="IPR010982">
    <property type="entry name" value="Lambda_DNA-bd_dom_sf"/>
</dbReference>
<organism evidence="3 4">
    <name type="scientific">Rhodoplanes serenus</name>
    <dbReference type="NCBI Taxonomy" id="200615"/>
    <lineage>
        <taxon>Bacteria</taxon>
        <taxon>Pseudomonadati</taxon>
        <taxon>Pseudomonadota</taxon>
        <taxon>Alphaproteobacteria</taxon>
        <taxon>Hyphomicrobiales</taxon>
        <taxon>Nitrobacteraceae</taxon>
        <taxon>Rhodoplanes</taxon>
    </lineage>
</organism>
<dbReference type="Proteomes" id="UP000289200">
    <property type="component" value="Unassembled WGS sequence"/>
</dbReference>
<reference evidence="4" key="2">
    <citation type="submission" date="2018-10" db="EMBL/GenBank/DDBJ databases">
        <authorList>
            <person name="Peiro R."/>
            <person name="Begona"/>
            <person name="Cbmso G."/>
            <person name="Lopez M."/>
            <person name="Gonzalez S."/>
            <person name="Sacristan E."/>
            <person name="Castillo E."/>
        </authorList>
    </citation>
    <scope>NUCLEOTIDE SEQUENCE [LARGE SCALE GENOMIC DNA]</scope>
</reference>
<reference evidence="3" key="1">
    <citation type="submission" date="2018-10" db="EMBL/GenBank/DDBJ databases">
        <authorList>
            <person name="Peiro R."/>
            <person name="Begona"/>
            <person name="Cbmso G."/>
            <person name="Lopez M."/>
            <person name="Gonzalez S."/>
            <person name="Sacristan E."/>
            <person name="Castillo E."/>
        </authorList>
    </citation>
    <scope>NUCLEOTIDE SEQUENCE</scope>
    <source>
        <strain evidence="3">Rhod_genome</strain>
    </source>
</reference>
<reference evidence="2 5" key="3">
    <citation type="submission" date="2019-11" db="EMBL/GenBank/DDBJ databases">
        <title>Whole-genome sequence of Rhodoplanes serenus DSM 18633, type strain.</title>
        <authorList>
            <person name="Kyndt J.A."/>
            <person name="Meyer T.E."/>
        </authorList>
    </citation>
    <scope>NUCLEOTIDE SEQUENCE [LARGE SCALE GENOMIC DNA]</scope>
    <source>
        <strain evidence="2 5">DSM 18633</strain>
    </source>
</reference>
<accession>A0A447CXV2</accession>
<dbReference type="InterPro" id="IPR001387">
    <property type="entry name" value="Cro/C1-type_HTH"/>
</dbReference>
<proteinExistence type="predicted"/>
<dbReference type="EMBL" id="WNKV01000043">
    <property type="protein sequence ID" value="MTW19454.1"/>
    <property type="molecule type" value="Genomic_DNA"/>
</dbReference>
<dbReference type="SMART" id="SM00530">
    <property type="entry name" value="HTH_XRE"/>
    <property type="match status" value="1"/>
</dbReference>
<name>A0A447CXV2_9BRAD</name>
<gene>
    <name evidence="2" type="ORF">GJ689_25005</name>
    <name evidence="3" type="ORF">RHODGE_RHODGE_03296</name>
</gene>
<protein>
    <submittedName>
        <fullName evidence="2">Helix-turn-helix domain-containing protein</fullName>
    </submittedName>
</protein>